<organism evidence="3 4">
    <name type="scientific">Desulfobaculum xiamenense</name>
    <dbReference type="NCBI Taxonomy" id="995050"/>
    <lineage>
        <taxon>Bacteria</taxon>
        <taxon>Pseudomonadati</taxon>
        <taxon>Thermodesulfobacteriota</taxon>
        <taxon>Desulfovibrionia</taxon>
        <taxon>Desulfovibrionales</taxon>
        <taxon>Desulfovibrionaceae</taxon>
        <taxon>Desulfobaculum</taxon>
    </lineage>
</organism>
<dbReference type="InterPro" id="IPR003148">
    <property type="entry name" value="RCK_N"/>
</dbReference>
<proteinExistence type="predicted"/>
<dbReference type="PROSITE" id="PS51201">
    <property type="entry name" value="RCK_N"/>
    <property type="match status" value="1"/>
</dbReference>
<evidence type="ECO:0000259" key="1">
    <source>
        <dbReference type="PROSITE" id="PS51201"/>
    </source>
</evidence>
<protein>
    <submittedName>
        <fullName evidence="3">Trk system potassium uptake protein TrkA</fullName>
    </submittedName>
</protein>
<dbReference type="RefSeq" id="WP_167939878.1">
    <property type="nucleotide sequence ID" value="NZ_JAATJA010000001.1"/>
</dbReference>
<dbReference type="GO" id="GO:0008324">
    <property type="term" value="F:monoatomic cation transmembrane transporter activity"/>
    <property type="evidence" value="ECO:0007669"/>
    <property type="project" value="InterPro"/>
</dbReference>
<comment type="caution">
    <text evidence="3">The sequence shown here is derived from an EMBL/GenBank/DDBJ whole genome shotgun (WGS) entry which is preliminary data.</text>
</comment>
<feature type="domain" description="RCK N-terminal" evidence="1">
    <location>
        <begin position="3"/>
        <end position="120"/>
    </location>
</feature>
<dbReference type="PANTHER" id="PTHR43833:SF7">
    <property type="entry name" value="KTR SYSTEM POTASSIUM UPTAKE PROTEIN C"/>
    <property type="match status" value="1"/>
</dbReference>
<dbReference type="InterPro" id="IPR036721">
    <property type="entry name" value="RCK_C_sf"/>
</dbReference>
<dbReference type="Proteomes" id="UP000580856">
    <property type="component" value="Unassembled WGS sequence"/>
</dbReference>
<evidence type="ECO:0000313" key="4">
    <source>
        <dbReference type="Proteomes" id="UP000580856"/>
    </source>
</evidence>
<sequence>MDKLEVGVIGLGKFGYFLAQRLMELGHDVVGLDSSPDFVRRAQDNLTRVFQGDGTDRTVLEQLGFQHFSHVVVSVGSAMESSILICLHLKEIGVQSVWVKAVSWEHEKVLTKIGADEVFFPERYGAQQLALRMTHPGLIDYLPFGMGVLIQRLTVDKWDGKTLRELDLTNRFRLQVVAVRHQDVPTFEFLPRADTRLSRGDELVVFVQEDMLKNIEP</sequence>
<dbReference type="EMBL" id="JAATJA010000001">
    <property type="protein sequence ID" value="NJB66770.1"/>
    <property type="molecule type" value="Genomic_DNA"/>
</dbReference>
<dbReference type="SUPFAM" id="SSF116726">
    <property type="entry name" value="TrkA C-terminal domain-like"/>
    <property type="match status" value="1"/>
</dbReference>
<keyword evidence="4" id="KW-1185">Reference proteome</keyword>
<dbReference type="PANTHER" id="PTHR43833">
    <property type="entry name" value="POTASSIUM CHANNEL PROTEIN 2-RELATED-RELATED"/>
    <property type="match status" value="1"/>
</dbReference>
<gene>
    <name evidence="3" type="ORF">GGQ74_000410</name>
</gene>
<name>A0A846QI40_9BACT</name>
<dbReference type="AlphaFoldDB" id="A0A846QI40"/>
<dbReference type="InterPro" id="IPR036291">
    <property type="entry name" value="NAD(P)-bd_dom_sf"/>
</dbReference>
<feature type="domain" description="RCK C-terminal" evidence="2">
    <location>
        <begin position="136"/>
        <end position="217"/>
    </location>
</feature>
<dbReference type="InterPro" id="IPR050721">
    <property type="entry name" value="Trk_Ktr_HKT_K-transport"/>
</dbReference>
<dbReference type="PROSITE" id="PS51202">
    <property type="entry name" value="RCK_C"/>
    <property type="match status" value="1"/>
</dbReference>
<evidence type="ECO:0000259" key="2">
    <source>
        <dbReference type="PROSITE" id="PS51202"/>
    </source>
</evidence>
<dbReference type="GO" id="GO:0006813">
    <property type="term" value="P:potassium ion transport"/>
    <property type="evidence" value="ECO:0007669"/>
    <property type="project" value="InterPro"/>
</dbReference>
<accession>A0A846QI40</accession>
<dbReference type="SUPFAM" id="SSF51735">
    <property type="entry name" value="NAD(P)-binding Rossmann-fold domains"/>
    <property type="match status" value="1"/>
</dbReference>
<dbReference type="Pfam" id="PF02254">
    <property type="entry name" value="TrkA_N"/>
    <property type="match status" value="1"/>
</dbReference>
<evidence type="ECO:0000313" key="3">
    <source>
        <dbReference type="EMBL" id="NJB66770.1"/>
    </source>
</evidence>
<dbReference type="Gene3D" id="3.30.70.1450">
    <property type="entry name" value="Regulator of K+ conductance, C-terminal domain"/>
    <property type="match status" value="1"/>
</dbReference>
<dbReference type="Gene3D" id="3.40.50.720">
    <property type="entry name" value="NAD(P)-binding Rossmann-like Domain"/>
    <property type="match status" value="1"/>
</dbReference>
<dbReference type="Pfam" id="PF02080">
    <property type="entry name" value="TrkA_C"/>
    <property type="match status" value="1"/>
</dbReference>
<reference evidence="3 4" key="1">
    <citation type="submission" date="2020-03" db="EMBL/GenBank/DDBJ databases">
        <title>Genomic Encyclopedia of Type Strains, Phase IV (KMG-IV): sequencing the most valuable type-strain genomes for metagenomic binning, comparative biology and taxonomic classification.</title>
        <authorList>
            <person name="Goeker M."/>
        </authorList>
    </citation>
    <scope>NUCLEOTIDE SEQUENCE [LARGE SCALE GENOMIC DNA]</scope>
    <source>
        <strain evidence="3 4">DSM 24233</strain>
    </source>
</reference>
<dbReference type="InterPro" id="IPR006037">
    <property type="entry name" value="RCK_C"/>
</dbReference>